<sequence>MVEGTLVIGRGLTRCGWNERPQMVAKGGDRKRADEKAGGSCCGSREGAVVDDILVAGLGGHGLRRPAFANHHNITQRYGSYVFPLLSLFHATSPLFFSIHLTAIPGLCRLVFREPSATVTPQRSQMDQLEIERKDESSRSQFQRAKANSEPVSTPELSAWSPSCLELHVVVIFL</sequence>
<keyword evidence="3" id="KW-1185">Reference proteome</keyword>
<evidence type="ECO:0000256" key="1">
    <source>
        <dbReference type="SAM" id="MobiDB-lite"/>
    </source>
</evidence>
<reference evidence="3" key="1">
    <citation type="journal article" date="2019" name="Gigascience">
        <title>De novo genome assembly of the endangered Acer yangbiense, a plant species with extremely small populations endemic to Yunnan Province, China.</title>
        <authorList>
            <person name="Yang J."/>
            <person name="Wariss H.M."/>
            <person name="Tao L."/>
            <person name="Zhang R."/>
            <person name="Yun Q."/>
            <person name="Hollingsworth P."/>
            <person name="Dao Z."/>
            <person name="Luo G."/>
            <person name="Guo H."/>
            <person name="Ma Y."/>
            <person name="Sun W."/>
        </authorList>
    </citation>
    <scope>NUCLEOTIDE SEQUENCE [LARGE SCALE GENOMIC DNA]</scope>
    <source>
        <strain evidence="3">cv. br00</strain>
    </source>
</reference>
<protein>
    <submittedName>
        <fullName evidence="2">Uncharacterized protein</fullName>
    </submittedName>
</protein>
<organism evidence="2 3">
    <name type="scientific">Salix brachista</name>
    <dbReference type="NCBI Taxonomy" id="2182728"/>
    <lineage>
        <taxon>Eukaryota</taxon>
        <taxon>Viridiplantae</taxon>
        <taxon>Streptophyta</taxon>
        <taxon>Embryophyta</taxon>
        <taxon>Tracheophyta</taxon>
        <taxon>Spermatophyta</taxon>
        <taxon>Magnoliopsida</taxon>
        <taxon>eudicotyledons</taxon>
        <taxon>Gunneridae</taxon>
        <taxon>Pentapetalae</taxon>
        <taxon>rosids</taxon>
        <taxon>fabids</taxon>
        <taxon>Malpighiales</taxon>
        <taxon>Salicaceae</taxon>
        <taxon>Saliceae</taxon>
        <taxon>Salix</taxon>
    </lineage>
</organism>
<dbReference type="EMBL" id="VDCV01000012">
    <property type="protein sequence ID" value="KAB5531814.1"/>
    <property type="molecule type" value="Genomic_DNA"/>
</dbReference>
<accession>A0A5N5KN45</accession>
<proteinExistence type="predicted"/>
<evidence type="ECO:0000313" key="3">
    <source>
        <dbReference type="Proteomes" id="UP000326939"/>
    </source>
</evidence>
<evidence type="ECO:0000313" key="2">
    <source>
        <dbReference type="EMBL" id="KAB5531814.1"/>
    </source>
</evidence>
<name>A0A5N5KN45_9ROSI</name>
<dbReference type="AlphaFoldDB" id="A0A5N5KN45"/>
<dbReference type="Proteomes" id="UP000326939">
    <property type="component" value="Chromosome 12"/>
</dbReference>
<gene>
    <name evidence="2" type="ORF">DKX38_018484</name>
</gene>
<feature type="region of interest" description="Disordered" evidence="1">
    <location>
        <begin position="121"/>
        <end position="156"/>
    </location>
</feature>
<comment type="caution">
    <text evidence="2">The sequence shown here is derived from an EMBL/GenBank/DDBJ whole genome shotgun (WGS) entry which is preliminary data.</text>
</comment>